<evidence type="ECO:0000256" key="1">
    <source>
        <dbReference type="SAM" id="MobiDB-lite"/>
    </source>
</evidence>
<comment type="caution">
    <text evidence="2">The sequence shown here is derived from an EMBL/GenBank/DDBJ whole genome shotgun (WGS) entry which is preliminary data.</text>
</comment>
<reference evidence="2" key="1">
    <citation type="submission" date="2020-08" db="EMBL/GenBank/DDBJ databases">
        <title>Multicomponent nature underlies the extraordinary mechanical properties of spider dragline silk.</title>
        <authorList>
            <person name="Kono N."/>
            <person name="Nakamura H."/>
            <person name="Mori M."/>
            <person name="Yoshida Y."/>
            <person name="Ohtoshi R."/>
            <person name="Malay A.D."/>
            <person name="Moran D.A.P."/>
            <person name="Tomita M."/>
            <person name="Numata K."/>
            <person name="Arakawa K."/>
        </authorList>
    </citation>
    <scope>NUCLEOTIDE SEQUENCE</scope>
</reference>
<dbReference type="Proteomes" id="UP000887013">
    <property type="component" value="Unassembled WGS sequence"/>
</dbReference>
<dbReference type="AlphaFoldDB" id="A0A8X6TX53"/>
<feature type="compositionally biased region" description="Polar residues" evidence="1">
    <location>
        <begin position="12"/>
        <end position="31"/>
    </location>
</feature>
<organism evidence="2 4">
    <name type="scientific">Nephila pilipes</name>
    <name type="common">Giant wood spider</name>
    <name type="synonym">Nephila maculata</name>
    <dbReference type="NCBI Taxonomy" id="299642"/>
    <lineage>
        <taxon>Eukaryota</taxon>
        <taxon>Metazoa</taxon>
        <taxon>Ecdysozoa</taxon>
        <taxon>Arthropoda</taxon>
        <taxon>Chelicerata</taxon>
        <taxon>Arachnida</taxon>
        <taxon>Araneae</taxon>
        <taxon>Araneomorphae</taxon>
        <taxon>Entelegynae</taxon>
        <taxon>Araneoidea</taxon>
        <taxon>Nephilidae</taxon>
        <taxon>Nephila</taxon>
    </lineage>
</organism>
<name>A0A8X6TX53_NEPPI</name>
<dbReference type="EMBL" id="BMAW01066659">
    <property type="protein sequence ID" value="GFT55844.1"/>
    <property type="molecule type" value="Genomic_DNA"/>
</dbReference>
<keyword evidence="4" id="KW-1185">Reference proteome</keyword>
<evidence type="ECO:0000313" key="2">
    <source>
        <dbReference type="EMBL" id="GFT55844.1"/>
    </source>
</evidence>
<evidence type="ECO:0000313" key="4">
    <source>
        <dbReference type="Proteomes" id="UP000887013"/>
    </source>
</evidence>
<gene>
    <name evidence="2" type="ORF">NPIL_247211</name>
    <name evidence="3" type="ORF">NPIL_403711</name>
</gene>
<proteinExistence type="predicted"/>
<evidence type="ECO:0000313" key="3">
    <source>
        <dbReference type="EMBL" id="GFU33424.1"/>
    </source>
</evidence>
<feature type="region of interest" description="Disordered" evidence="1">
    <location>
        <begin position="62"/>
        <end position="102"/>
    </location>
</feature>
<feature type="region of interest" description="Disordered" evidence="1">
    <location>
        <begin position="1"/>
        <end position="31"/>
    </location>
</feature>
<protein>
    <submittedName>
        <fullName evidence="2">Uncharacterized protein</fullName>
    </submittedName>
</protein>
<sequence length="102" mass="11464">MDELNTDVLFNKEQSVETQAEGPSSSKTKNYSSELERLLECDLIADAQEVSCSLETSLLDKSNKSSVLNEEQPVAAQTEGHISCKTKGYNSEHERHFKRKKN</sequence>
<accession>A0A8X6TX53</accession>
<dbReference type="EMBL" id="BMAW01034068">
    <property type="protein sequence ID" value="GFU33424.1"/>
    <property type="molecule type" value="Genomic_DNA"/>
</dbReference>